<evidence type="ECO:0000256" key="1">
    <source>
        <dbReference type="SAM" id="MobiDB-lite"/>
    </source>
</evidence>
<dbReference type="InterPro" id="IPR037026">
    <property type="entry name" value="Vgr_OB-fold_dom_sf"/>
</dbReference>
<proteinExistence type="predicted"/>
<name>A0AA36N5W1_9DINO</name>
<keyword evidence="4" id="KW-1185">Reference proteome</keyword>
<comment type="caution">
    <text evidence="3">The sequence shown here is derived from an EMBL/GenBank/DDBJ whole genome shotgun (WGS) entry which is preliminary data.</text>
</comment>
<dbReference type="SUPFAM" id="SSF160719">
    <property type="entry name" value="gpW/gp25-like"/>
    <property type="match status" value="1"/>
</dbReference>
<accession>A0AA36N5W1</accession>
<organism evidence="3 4">
    <name type="scientific">Effrenium voratum</name>
    <dbReference type="NCBI Taxonomy" id="2562239"/>
    <lineage>
        <taxon>Eukaryota</taxon>
        <taxon>Sar</taxon>
        <taxon>Alveolata</taxon>
        <taxon>Dinophyceae</taxon>
        <taxon>Suessiales</taxon>
        <taxon>Symbiodiniaceae</taxon>
        <taxon>Effrenium</taxon>
    </lineage>
</organism>
<reference evidence="3" key="1">
    <citation type="submission" date="2023-08" db="EMBL/GenBank/DDBJ databases">
        <authorList>
            <person name="Chen Y."/>
            <person name="Shah S."/>
            <person name="Dougan E. K."/>
            <person name="Thang M."/>
            <person name="Chan C."/>
        </authorList>
    </citation>
    <scope>NUCLEOTIDE SEQUENCE</scope>
</reference>
<dbReference type="InterPro" id="IPR006522">
    <property type="entry name" value="Phage_virion_morphogenesis"/>
</dbReference>
<dbReference type="Proteomes" id="UP001178507">
    <property type="component" value="Unassembled WGS sequence"/>
</dbReference>
<dbReference type="Pfam" id="PF26079">
    <property type="entry name" value="Baseplate_J_C"/>
    <property type="match status" value="1"/>
</dbReference>
<sequence>MEPAGALGESQTRRRITSEKTAPDGTPWLPNAEGTSILQRTGQNLLASVAFTASDSEAEWGAAWEHAHVHQEGATIVPKGADALVFSIGGKFARTQQSVIPARPFVGLSEENRAELLELVTDIFGIGGFAAQIPGLHVETHPGKLDIADILQQDLKRTPAVMIGWTRSRPEMDVAAHYTETVDLVAYLAVEEFVDLASKRSVPREDVAHAIGKRLVRLLMHESHDTFGVNGLTPPLRTPAPEFKPIFTARSYAKGVAFYALSWSQQLIDQGASIATDDDFAWGEPPASIEDGLSIAEGSDPDADALAALFAEAEANRRIATASLPGKVKPGSYDKETRTVRLVVGETADGEEILSPPVRWKQQGAGRLKIHSVPADNEQMVLASASGTVGEASMADWATYDDDHGSPSDKDSEAVLVFDDGTRITIEGDRTRVAAANVHVDADTVTLGGEGGRKVARVGDRVEVLYGSSAGLHPIAETSPAGEPPAAVAGSGMRASETNKWRVTELAGPRVAGRRVKAGDVLDLTAEEAMVEETMGTIARVGKTGCLLTGFAHVAQSLAIIWMTRTETLPMLLDFGSDLRGNLAGDLTPALALDIYDDLVTAAHTWEPEFRIMTLRFVSLSEQGSLGLAYGATGRCAADRNTRRSRQQPGGGMSFDVINLDGLPIPDVLETISFAEIFEAVKADFKTLYEERVATEDLDLPDFDTLMIESEPVVLALRTFATREMLLRQRVNDAAKAVMLRSSWGNNLQNLAAAFGVERLPGESDKRLRTRITLAPGAYSVAGPIDAYRFFAMTAAPETVHVAAFVSGTGDARRMNVVPLTAEGAVEDATLERIRTALDGETVLPATDIVVVRRPFLRLYGVEAELLIAHGADQQLIVAKAEEALIDFDRERRETGKTVFRSALIKTLSVAGVDDVVLHRPAADIICGRDEAALLDHGDIALSIREVAP</sequence>
<dbReference type="PANTHER" id="PTHR35862:SF1">
    <property type="entry name" value="FELS-2 PROPHAGE PROTEIN"/>
    <property type="match status" value="1"/>
</dbReference>
<protein>
    <recommendedName>
        <fullName evidence="2">Baseplate J-like C-terminal domain-containing protein</fullName>
    </recommendedName>
</protein>
<evidence type="ECO:0000313" key="3">
    <source>
        <dbReference type="EMBL" id="CAJ1391645.1"/>
    </source>
</evidence>
<dbReference type="Gene3D" id="2.40.50.230">
    <property type="entry name" value="Gp5 N-terminal domain"/>
    <property type="match status" value="1"/>
</dbReference>
<evidence type="ECO:0000259" key="2">
    <source>
        <dbReference type="Pfam" id="PF26079"/>
    </source>
</evidence>
<dbReference type="InterPro" id="IPR058530">
    <property type="entry name" value="Baseplate_J-like_C"/>
</dbReference>
<dbReference type="Pfam" id="PF05069">
    <property type="entry name" value="Phage_tail_S"/>
    <property type="match status" value="1"/>
</dbReference>
<dbReference type="PANTHER" id="PTHR35862">
    <property type="entry name" value="FELS-2 PROPHAGE PROTEIN"/>
    <property type="match status" value="1"/>
</dbReference>
<dbReference type="EMBL" id="CAUJNA010002223">
    <property type="protein sequence ID" value="CAJ1391645.1"/>
    <property type="molecule type" value="Genomic_DNA"/>
</dbReference>
<dbReference type="InterPro" id="IPR052726">
    <property type="entry name" value="Phage_Baseplate_Hub"/>
</dbReference>
<dbReference type="Gene3D" id="3.10.450.40">
    <property type="match status" value="1"/>
</dbReference>
<feature type="domain" description="Baseplate J-like C-terminal" evidence="2">
    <location>
        <begin position="862"/>
        <end position="933"/>
    </location>
</feature>
<feature type="region of interest" description="Disordered" evidence="1">
    <location>
        <begin position="1"/>
        <end position="30"/>
    </location>
</feature>
<feature type="region of interest" description="Disordered" evidence="1">
    <location>
        <begin position="475"/>
        <end position="494"/>
    </location>
</feature>
<gene>
    <name evidence="3" type="ORF">EVOR1521_LOCUS16909</name>
</gene>
<dbReference type="AlphaFoldDB" id="A0AA36N5W1"/>
<evidence type="ECO:0000313" key="4">
    <source>
        <dbReference type="Proteomes" id="UP001178507"/>
    </source>
</evidence>